<feature type="region of interest" description="Disordered" evidence="1">
    <location>
        <begin position="1"/>
        <end position="29"/>
    </location>
</feature>
<name>A0A9Q1FGE9_SYNKA</name>
<organism evidence="2 3">
    <name type="scientific">Synaphobranchus kaupii</name>
    <name type="common">Kaup's arrowtooth eel</name>
    <dbReference type="NCBI Taxonomy" id="118154"/>
    <lineage>
        <taxon>Eukaryota</taxon>
        <taxon>Metazoa</taxon>
        <taxon>Chordata</taxon>
        <taxon>Craniata</taxon>
        <taxon>Vertebrata</taxon>
        <taxon>Euteleostomi</taxon>
        <taxon>Actinopterygii</taxon>
        <taxon>Neopterygii</taxon>
        <taxon>Teleostei</taxon>
        <taxon>Anguilliformes</taxon>
        <taxon>Synaphobranchidae</taxon>
        <taxon>Synaphobranchus</taxon>
    </lineage>
</organism>
<sequence length="139" mass="15147">MNSELKSRAPLLGLSSLARRAGPAPLTGSQVTMAERWALRVRSAEDDERTLSQEVAGNSHPARGSLTHQTRKCSWATHVDGAPRERRHRIASSRDASVDVGNSVGPPRGAAFRVSSIRGRAAVVIKENMEREGGERNRR</sequence>
<dbReference type="Proteomes" id="UP001152622">
    <property type="component" value="Chromosome 6"/>
</dbReference>
<gene>
    <name evidence="2" type="ORF">SKAU_G00204410</name>
</gene>
<comment type="caution">
    <text evidence="2">The sequence shown here is derived from an EMBL/GenBank/DDBJ whole genome shotgun (WGS) entry which is preliminary data.</text>
</comment>
<evidence type="ECO:0000313" key="2">
    <source>
        <dbReference type="EMBL" id="KAJ8357647.1"/>
    </source>
</evidence>
<feature type="region of interest" description="Disordered" evidence="1">
    <location>
        <begin position="48"/>
        <end position="109"/>
    </location>
</feature>
<protein>
    <submittedName>
        <fullName evidence="2">Uncharacterized protein</fullName>
    </submittedName>
</protein>
<reference evidence="2" key="1">
    <citation type="journal article" date="2023" name="Science">
        <title>Genome structures resolve the early diversification of teleost fishes.</title>
        <authorList>
            <person name="Parey E."/>
            <person name="Louis A."/>
            <person name="Montfort J."/>
            <person name="Bouchez O."/>
            <person name="Roques C."/>
            <person name="Iampietro C."/>
            <person name="Lluch J."/>
            <person name="Castinel A."/>
            <person name="Donnadieu C."/>
            <person name="Desvignes T."/>
            <person name="Floi Bucao C."/>
            <person name="Jouanno E."/>
            <person name="Wen M."/>
            <person name="Mejri S."/>
            <person name="Dirks R."/>
            <person name="Jansen H."/>
            <person name="Henkel C."/>
            <person name="Chen W.J."/>
            <person name="Zahm M."/>
            <person name="Cabau C."/>
            <person name="Klopp C."/>
            <person name="Thompson A.W."/>
            <person name="Robinson-Rechavi M."/>
            <person name="Braasch I."/>
            <person name="Lecointre G."/>
            <person name="Bobe J."/>
            <person name="Postlethwait J.H."/>
            <person name="Berthelot C."/>
            <person name="Roest Crollius H."/>
            <person name="Guiguen Y."/>
        </authorList>
    </citation>
    <scope>NUCLEOTIDE SEQUENCE</scope>
    <source>
        <strain evidence="2">WJC10195</strain>
    </source>
</reference>
<keyword evidence="3" id="KW-1185">Reference proteome</keyword>
<evidence type="ECO:0000256" key="1">
    <source>
        <dbReference type="SAM" id="MobiDB-lite"/>
    </source>
</evidence>
<evidence type="ECO:0000313" key="3">
    <source>
        <dbReference type="Proteomes" id="UP001152622"/>
    </source>
</evidence>
<dbReference type="EMBL" id="JAINUF010000006">
    <property type="protein sequence ID" value="KAJ8357647.1"/>
    <property type="molecule type" value="Genomic_DNA"/>
</dbReference>
<proteinExistence type="predicted"/>
<accession>A0A9Q1FGE9</accession>
<dbReference type="AlphaFoldDB" id="A0A9Q1FGE9"/>